<name>A0AAD5DPX3_9CHLO</name>
<feature type="region of interest" description="Disordered" evidence="1">
    <location>
        <begin position="22"/>
        <end position="54"/>
    </location>
</feature>
<dbReference type="Proteomes" id="UP001205105">
    <property type="component" value="Unassembled WGS sequence"/>
</dbReference>
<organism evidence="2 3">
    <name type="scientific">Chlorella ohadii</name>
    <dbReference type="NCBI Taxonomy" id="2649997"/>
    <lineage>
        <taxon>Eukaryota</taxon>
        <taxon>Viridiplantae</taxon>
        <taxon>Chlorophyta</taxon>
        <taxon>core chlorophytes</taxon>
        <taxon>Trebouxiophyceae</taxon>
        <taxon>Chlorellales</taxon>
        <taxon>Chlorellaceae</taxon>
        <taxon>Chlorella clade</taxon>
        <taxon>Chlorella</taxon>
    </lineage>
</organism>
<protein>
    <submittedName>
        <fullName evidence="2">Uncharacterized protein</fullName>
    </submittedName>
</protein>
<dbReference type="EMBL" id="JADXDR010000083">
    <property type="protein sequence ID" value="KAI7840343.1"/>
    <property type="molecule type" value="Genomic_DNA"/>
</dbReference>
<gene>
    <name evidence="2" type="ORF">COHA_006125</name>
</gene>
<evidence type="ECO:0000313" key="2">
    <source>
        <dbReference type="EMBL" id="KAI7840343.1"/>
    </source>
</evidence>
<dbReference type="AlphaFoldDB" id="A0AAD5DPX3"/>
<evidence type="ECO:0000256" key="1">
    <source>
        <dbReference type="SAM" id="MobiDB-lite"/>
    </source>
</evidence>
<sequence>MEGKTVKPVLGGIPLVVETSGAGFSCASPPRLDTPSPDKSNSPHQHMRRRSASLWRRSTDDGDMLEMEYARKKLGLTPSGKKKGLLGMFSRKKSGGQ</sequence>
<keyword evidence="3" id="KW-1185">Reference proteome</keyword>
<reference evidence="2" key="1">
    <citation type="submission" date="2020-11" db="EMBL/GenBank/DDBJ databases">
        <title>Chlorella ohadii genome sequencing and assembly.</title>
        <authorList>
            <person name="Murik O."/>
            <person name="Treves H."/>
            <person name="Kedem I."/>
            <person name="Shotland Y."/>
            <person name="Kaplan A."/>
        </authorList>
    </citation>
    <scope>NUCLEOTIDE SEQUENCE</scope>
    <source>
        <strain evidence="2">1</strain>
    </source>
</reference>
<evidence type="ECO:0000313" key="3">
    <source>
        <dbReference type="Proteomes" id="UP001205105"/>
    </source>
</evidence>
<proteinExistence type="predicted"/>
<accession>A0AAD5DPX3</accession>
<comment type="caution">
    <text evidence="2">The sequence shown here is derived from an EMBL/GenBank/DDBJ whole genome shotgun (WGS) entry which is preliminary data.</text>
</comment>